<dbReference type="Gene3D" id="1.10.150.690">
    <property type="entry name" value="DUF2063"/>
    <property type="match status" value="1"/>
</dbReference>
<organism evidence="2 3">
    <name type="scientific">Bradyrhizobium betae</name>
    <dbReference type="NCBI Taxonomy" id="244734"/>
    <lineage>
        <taxon>Bacteria</taxon>
        <taxon>Pseudomonadati</taxon>
        <taxon>Pseudomonadota</taxon>
        <taxon>Alphaproteobacteria</taxon>
        <taxon>Hyphomicrobiales</taxon>
        <taxon>Nitrobacteraceae</taxon>
        <taxon>Bradyrhizobium</taxon>
    </lineage>
</organism>
<evidence type="ECO:0000313" key="3">
    <source>
        <dbReference type="Proteomes" id="UP000325641"/>
    </source>
</evidence>
<evidence type="ECO:0000313" key="2">
    <source>
        <dbReference type="EMBL" id="QFI71321.1"/>
    </source>
</evidence>
<dbReference type="EMBL" id="CP044543">
    <property type="protein sequence ID" value="QFI71321.1"/>
    <property type="molecule type" value="Genomic_DNA"/>
</dbReference>
<protein>
    <submittedName>
        <fullName evidence="2">DUF2063 domain-containing protein</fullName>
    </submittedName>
</protein>
<evidence type="ECO:0000259" key="1">
    <source>
        <dbReference type="Pfam" id="PF09836"/>
    </source>
</evidence>
<sequence>MPSLAEKQRVFAAAIMDAGLPVPAGVVGPDREESVRRFSVYRNNVVLGLVGTLKDAFPAVQRIVGSDFFQAMARAYVAIEPPRSPMMFDYGAGFPDFIGRFEPAAVLPYLADVARIERAWSEAYHAADVSPIDADALSEVRPDQLPSMSLALHPSVRTIRSRFPALSIWRMNIDGGVPAPVDLEAGGEDVLVLRPTIDVEVRFVPHGSVDFIQALGDGQSVLAALKTAVDCDPAFDLSANLSDLIRVGALIGYRLAS</sequence>
<dbReference type="InterPro" id="IPR018640">
    <property type="entry name" value="DUF2063"/>
</dbReference>
<gene>
    <name evidence="2" type="ORF">F8237_02390</name>
</gene>
<accession>A0A5P6NZ21</accession>
<dbReference type="Proteomes" id="UP000325641">
    <property type="component" value="Chromosome"/>
</dbReference>
<name>A0A5P6NZ21_9BRAD</name>
<dbReference type="AlphaFoldDB" id="A0A5P6NZ21"/>
<dbReference type="InterPro" id="IPR044922">
    <property type="entry name" value="DUF2063_N_sf"/>
</dbReference>
<dbReference type="RefSeq" id="WP_151642228.1">
    <property type="nucleotide sequence ID" value="NZ_CP044543.1"/>
</dbReference>
<feature type="domain" description="Putative DNA-binding" evidence="1">
    <location>
        <begin position="8"/>
        <end position="98"/>
    </location>
</feature>
<dbReference type="KEGG" id="bbet:F8237_02390"/>
<reference evidence="3" key="1">
    <citation type="submission" date="2019-10" db="EMBL/GenBank/DDBJ databases">
        <title>Complete Genome Sequence of Bradyrhizobium betae type strain PL7HG1T.</title>
        <authorList>
            <person name="Bromfield E.S.P."/>
            <person name="Cloutier S."/>
        </authorList>
    </citation>
    <scope>NUCLEOTIDE SEQUENCE [LARGE SCALE GENOMIC DNA]</scope>
    <source>
        <strain evidence="3">PL7HG1</strain>
    </source>
</reference>
<dbReference type="Pfam" id="PF09836">
    <property type="entry name" value="DUF2063"/>
    <property type="match status" value="1"/>
</dbReference>
<proteinExistence type="predicted"/>
<dbReference type="OrthoDB" id="4146344at2"/>